<keyword evidence="8" id="KW-0732">Signal</keyword>
<evidence type="ECO:0000313" key="11">
    <source>
        <dbReference type="Proteomes" id="UP000193240"/>
    </source>
</evidence>
<proteinExistence type="inferred from homology"/>
<name>A0A1Y2LWT8_EPING</name>
<feature type="region of interest" description="Disordered" evidence="6">
    <location>
        <begin position="316"/>
        <end position="360"/>
    </location>
</feature>
<comment type="subcellular location">
    <subcellularLocation>
        <location evidence="1">Membrane</location>
        <topology evidence="1">Multi-pass membrane protein</topology>
    </subcellularLocation>
</comment>
<feature type="compositionally biased region" description="Basic and acidic residues" evidence="6">
    <location>
        <begin position="349"/>
        <end position="360"/>
    </location>
</feature>
<feature type="transmembrane region" description="Helical" evidence="7">
    <location>
        <begin position="210"/>
        <end position="232"/>
    </location>
</feature>
<feature type="transmembrane region" description="Helical" evidence="7">
    <location>
        <begin position="42"/>
        <end position="63"/>
    </location>
</feature>
<dbReference type="STRING" id="105696.A0A1Y2LWT8"/>
<evidence type="ECO:0000256" key="8">
    <source>
        <dbReference type="SAM" id="SignalP"/>
    </source>
</evidence>
<dbReference type="InterPro" id="IPR049326">
    <property type="entry name" value="Rhodopsin_dom_fungi"/>
</dbReference>
<sequence>MQALLLALLLAPPPPAHAQLPRDTKMAPPAPTPITQTELIQTNAAMLALTSLFIFARIGIHIVRRKALELHDVFIYSAYVLYLALWICYRIVIGPMFRAYAVYTGERPPYPALMHDASQMLRLITAAQMCFYTVLLCVKLSLLTLYRKLLKGLPIVYGRIWWAMVSVVVLSWIGSVLSSVFTCNDLNEKFNRGKCGGTPNEAQRVIFSLYFAYAVDVLTDLMVMILPFHLTWNLQMSRGQKTGIFILFGTGFICILFATLRVIKLGVDGTGKIQMPEPKWMLLWTVLETSMAVIIGCSPAFAVIIRKHFQTRNASSRDQGYHTASGDVNMKSMGSATRPRRAGNTSIWEDGHSSQEALAKDDGRISVTTTIHQDVGRFSHNS</sequence>
<keyword evidence="2 7" id="KW-0812">Transmembrane</keyword>
<keyword evidence="3 7" id="KW-1133">Transmembrane helix</keyword>
<feature type="domain" description="Rhodopsin" evidence="9">
    <location>
        <begin position="56"/>
        <end position="306"/>
    </location>
</feature>
<dbReference type="InterPro" id="IPR052337">
    <property type="entry name" value="SAT4-like"/>
</dbReference>
<reference evidence="10 11" key="1">
    <citation type="journal article" date="2017" name="Genome Announc.">
        <title>Genome sequence of the saprophytic ascomycete Epicoccum nigrum ICMP 19927 strain isolated from New Zealand.</title>
        <authorList>
            <person name="Fokin M."/>
            <person name="Fleetwood D."/>
            <person name="Weir B.S."/>
            <person name="Villas-Boas S.G."/>
        </authorList>
    </citation>
    <scope>NUCLEOTIDE SEQUENCE [LARGE SCALE GENOMIC DNA]</scope>
    <source>
        <strain evidence="10 11">ICMP 19927</strain>
    </source>
</reference>
<dbReference type="EMBL" id="KZ107848">
    <property type="protein sequence ID" value="OSS47428.1"/>
    <property type="molecule type" value="Genomic_DNA"/>
</dbReference>
<dbReference type="PANTHER" id="PTHR33048">
    <property type="entry name" value="PTH11-LIKE INTEGRAL MEMBRANE PROTEIN (AFU_ORTHOLOGUE AFUA_5G11245)"/>
    <property type="match status" value="1"/>
</dbReference>
<evidence type="ECO:0000256" key="2">
    <source>
        <dbReference type="ARBA" id="ARBA00022692"/>
    </source>
</evidence>
<evidence type="ECO:0000256" key="6">
    <source>
        <dbReference type="SAM" id="MobiDB-lite"/>
    </source>
</evidence>
<dbReference type="AlphaFoldDB" id="A0A1Y2LWT8"/>
<feature type="transmembrane region" description="Helical" evidence="7">
    <location>
        <begin position="120"/>
        <end position="140"/>
    </location>
</feature>
<feature type="transmembrane region" description="Helical" evidence="7">
    <location>
        <begin position="283"/>
        <end position="305"/>
    </location>
</feature>
<evidence type="ECO:0000313" key="10">
    <source>
        <dbReference type="EMBL" id="OSS47428.1"/>
    </source>
</evidence>
<feature type="signal peptide" evidence="8">
    <location>
        <begin position="1"/>
        <end position="18"/>
    </location>
</feature>
<keyword evidence="11" id="KW-1185">Reference proteome</keyword>
<organism evidence="10 11">
    <name type="scientific">Epicoccum nigrum</name>
    <name type="common">Soil fungus</name>
    <name type="synonym">Epicoccum purpurascens</name>
    <dbReference type="NCBI Taxonomy" id="105696"/>
    <lineage>
        <taxon>Eukaryota</taxon>
        <taxon>Fungi</taxon>
        <taxon>Dikarya</taxon>
        <taxon>Ascomycota</taxon>
        <taxon>Pezizomycotina</taxon>
        <taxon>Dothideomycetes</taxon>
        <taxon>Pleosporomycetidae</taxon>
        <taxon>Pleosporales</taxon>
        <taxon>Pleosporineae</taxon>
        <taxon>Didymellaceae</taxon>
        <taxon>Epicoccum</taxon>
    </lineage>
</organism>
<feature type="transmembrane region" description="Helical" evidence="7">
    <location>
        <begin position="75"/>
        <end position="100"/>
    </location>
</feature>
<keyword evidence="4 7" id="KW-0472">Membrane</keyword>
<accession>A0A1Y2LWT8</accession>
<evidence type="ECO:0000256" key="7">
    <source>
        <dbReference type="SAM" id="Phobius"/>
    </source>
</evidence>
<dbReference type="PANTHER" id="PTHR33048:SF146">
    <property type="entry name" value="INTEGRAL MEMBRANE PROTEIN"/>
    <property type="match status" value="1"/>
</dbReference>
<evidence type="ECO:0000256" key="3">
    <source>
        <dbReference type="ARBA" id="ARBA00022989"/>
    </source>
</evidence>
<dbReference type="Pfam" id="PF20684">
    <property type="entry name" value="Fung_rhodopsin"/>
    <property type="match status" value="1"/>
</dbReference>
<evidence type="ECO:0000256" key="1">
    <source>
        <dbReference type="ARBA" id="ARBA00004141"/>
    </source>
</evidence>
<dbReference type="OMA" id="VIIGCSP"/>
<gene>
    <name evidence="10" type="ORF">B5807_07493</name>
</gene>
<evidence type="ECO:0000256" key="4">
    <source>
        <dbReference type="ARBA" id="ARBA00023136"/>
    </source>
</evidence>
<feature type="chain" id="PRO_5011008702" description="Rhodopsin domain-containing protein" evidence="8">
    <location>
        <begin position="19"/>
        <end position="382"/>
    </location>
</feature>
<dbReference type="Proteomes" id="UP000193240">
    <property type="component" value="Unassembled WGS sequence"/>
</dbReference>
<evidence type="ECO:0000256" key="5">
    <source>
        <dbReference type="ARBA" id="ARBA00038359"/>
    </source>
</evidence>
<evidence type="ECO:0000259" key="9">
    <source>
        <dbReference type="Pfam" id="PF20684"/>
    </source>
</evidence>
<dbReference type="InParanoid" id="A0A1Y2LWT8"/>
<dbReference type="GO" id="GO:0016020">
    <property type="term" value="C:membrane"/>
    <property type="evidence" value="ECO:0007669"/>
    <property type="project" value="UniProtKB-SubCell"/>
</dbReference>
<comment type="similarity">
    <text evidence="5">Belongs to the SAT4 family.</text>
</comment>
<protein>
    <recommendedName>
        <fullName evidence="9">Rhodopsin domain-containing protein</fullName>
    </recommendedName>
</protein>
<feature type="transmembrane region" description="Helical" evidence="7">
    <location>
        <begin position="244"/>
        <end position="263"/>
    </location>
</feature>
<feature type="transmembrane region" description="Helical" evidence="7">
    <location>
        <begin position="160"/>
        <end position="181"/>
    </location>
</feature>